<evidence type="ECO:0000259" key="1">
    <source>
        <dbReference type="SMART" id="SM00849"/>
    </source>
</evidence>
<evidence type="ECO:0000313" key="3">
    <source>
        <dbReference type="Proteomes" id="UP000622687"/>
    </source>
</evidence>
<keyword evidence="3" id="KW-1185">Reference proteome</keyword>
<proteinExistence type="predicted"/>
<dbReference type="SUPFAM" id="SSF56281">
    <property type="entry name" value="Metallo-hydrolase/oxidoreductase"/>
    <property type="match status" value="1"/>
</dbReference>
<dbReference type="AlphaFoldDB" id="A0A934M0R2"/>
<organism evidence="2 3">
    <name type="scientific">Clostridium aciditolerans</name>
    <dbReference type="NCBI Taxonomy" id="339861"/>
    <lineage>
        <taxon>Bacteria</taxon>
        <taxon>Bacillati</taxon>
        <taxon>Bacillota</taxon>
        <taxon>Clostridia</taxon>
        <taxon>Eubacteriales</taxon>
        <taxon>Clostridiaceae</taxon>
        <taxon>Clostridium</taxon>
    </lineage>
</organism>
<protein>
    <submittedName>
        <fullName evidence="2">MBL fold metallo-hydrolase</fullName>
    </submittedName>
</protein>
<comment type="caution">
    <text evidence="2">The sequence shown here is derived from an EMBL/GenBank/DDBJ whole genome shotgun (WGS) entry which is preliminary data.</text>
</comment>
<dbReference type="Pfam" id="PF00753">
    <property type="entry name" value="Lactamase_B"/>
    <property type="match status" value="1"/>
</dbReference>
<accession>A0A934M0R2</accession>
<dbReference type="InterPro" id="IPR001279">
    <property type="entry name" value="Metallo-B-lactamas"/>
</dbReference>
<dbReference type="PANTHER" id="PTHR42951">
    <property type="entry name" value="METALLO-BETA-LACTAMASE DOMAIN-CONTAINING"/>
    <property type="match status" value="1"/>
</dbReference>
<dbReference type="PANTHER" id="PTHR42951:SF15">
    <property type="entry name" value="METALLO-BETA-LACTAMASE SUPERFAMILY PROTEIN"/>
    <property type="match status" value="1"/>
</dbReference>
<dbReference type="CDD" id="cd07721">
    <property type="entry name" value="yflN-like_MBL-fold"/>
    <property type="match status" value="1"/>
</dbReference>
<gene>
    <name evidence="2" type="ORF">I6U51_06940</name>
</gene>
<evidence type="ECO:0000313" key="2">
    <source>
        <dbReference type="EMBL" id="MBI6872444.1"/>
    </source>
</evidence>
<feature type="domain" description="Metallo-beta-lactamase" evidence="1">
    <location>
        <begin position="22"/>
        <end position="227"/>
    </location>
</feature>
<sequence>MKIANGVEMLEVSSNVMGSRSVINPTLIYDKDVSILVDTGYPGQSPQIRQAIEDAGISFDKLNMVILTHHDIDHIGSLSSIIKELPNSVKVLAHREEEAYINGIKTPIKLARLEANFNSLSDDMKIIYEKLKAGFKGRKADVNKTLIDGEELPYCEGIEVIHTPGHTLGHICLYLKQLKILIAGDILAVEDGVLVKAPDFINFDADLNIKSLKKLTEYDIETVICYHGGLYNNNANKCIAELAKK</sequence>
<dbReference type="EMBL" id="JAEEGB010000006">
    <property type="protein sequence ID" value="MBI6872444.1"/>
    <property type="molecule type" value="Genomic_DNA"/>
</dbReference>
<dbReference type="InterPro" id="IPR050855">
    <property type="entry name" value="NDM-1-like"/>
</dbReference>
<dbReference type="Proteomes" id="UP000622687">
    <property type="component" value="Unassembled WGS sequence"/>
</dbReference>
<reference evidence="2" key="1">
    <citation type="submission" date="2020-12" db="EMBL/GenBank/DDBJ databases">
        <title>Clostridium thailandense sp. nov., a novel acetogenic bacterium isolated from peat land soil in Thailand.</title>
        <authorList>
            <person name="Chaikitkaew S."/>
            <person name="Birkeland N.K."/>
        </authorList>
    </citation>
    <scope>NUCLEOTIDE SEQUENCE</scope>
    <source>
        <strain evidence="2">DSM 17425</strain>
    </source>
</reference>
<dbReference type="SMART" id="SM00849">
    <property type="entry name" value="Lactamase_B"/>
    <property type="match status" value="1"/>
</dbReference>
<dbReference type="Gene3D" id="3.60.15.10">
    <property type="entry name" value="Ribonuclease Z/Hydroxyacylglutathione hydrolase-like"/>
    <property type="match status" value="1"/>
</dbReference>
<dbReference type="RefSeq" id="WP_211141945.1">
    <property type="nucleotide sequence ID" value="NZ_JAEEGB010000006.1"/>
</dbReference>
<name>A0A934M0R2_9CLOT</name>
<dbReference type="InterPro" id="IPR036866">
    <property type="entry name" value="RibonucZ/Hydroxyglut_hydro"/>
</dbReference>